<dbReference type="InterPro" id="IPR036390">
    <property type="entry name" value="WH_DNA-bd_sf"/>
</dbReference>
<evidence type="ECO:0000256" key="2">
    <source>
        <dbReference type="ARBA" id="ARBA00023125"/>
    </source>
</evidence>
<dbReference type="OrthoDB" id="8966183at2"/>
<dbReference type="Proteomes" id="UP000440096">
    <property type="component" value="Unassembled WGS sequence"/>
</dbReference>
<dbReference type="Pfam" id="PF12802">
    <property type="entry name" value="MarR_2"/>
    <property type="match status" value="1"/>
</dbReference>
<protein>
    <submittedName>
        <fullName evidence="5">MarR family transcriptional regulator</fullName>
    </submittedName>
</protein>
<dbReference type="EMBL" id="WMBA01000005">
    <property type="protein sequence ID" value="MTD53328.1"/>
    <property type="molecule type" value="Genomic_DNA"/>
</dbReference>
<dbReference type="PANTHER" id="PTHR39515">
    <property type="entry name" value="CONSERVED PROTEIN"/>
    <property type="match status" value="1"/>
</dbReference>
<keyword evidence="6" id="KW-1185">Reference proteome</keyword>
<dbReference type="PROSITE" id="PS01117">
    <property type="entry name" value="HTH_MARR_1"/>
    <property type="match status" value="1"/>
</dbReference>
<evidence type="ECO:0000259" key="4">
    <source>
        <dbReference type="PROSITE" id="PS50995"/>
    </source>
</evidence>
<dbReference type="GO" id="GO:0003700">
    <property type="term" value="F:DNA-binding transcription factor activity"/>
    <property type="evidence" value="ECO:0007669"/>
    <property type="project" value="InterPro"/>
</dbReference>
<sequence>MTAMACLARLHEEPRRLTTLAVAEGVSQPSMSQLVQRLERQGLVTRISDPEDGRASLVALTESGRALLQERRRIHRERLAGLIATLPAEDAAALRLAISVIQPVVGRLTETARENRTEAAKA</sequence>
<dbReference type="Gene3D" id="1.10.10.10">
    <property type="entry name" value="Winged helix-like DNA-binding domain superfamily/Winged helix DNA-binding domain"/>
    <property type="match status" value="1"/>
</dbReference>
<keyword evidence="2" id="KW-0238">DNA-binding</keyword>
<dbReference type="SMART" id="SM00347">
    <property type="entry name" value="HTH_MARR"/>
    <property type="match status" value="1"/>
</dbReference>
<evidence type="ECO:0000256" key="3">
    <source>
        <dbReference type="ARBA" id="ARBA00023163"/>
    </source>
</evidence>
<accession>A0A6N7YN84</accession>
<name>A0A6N7YN84_9PSEU</name>
<reference evidence="5 6" key="1">
    <citation type="submission" date="2019-11" db="EMBL/GenBank/DDBJ databases">
        <title>Draft genome of Amycolatopsis RM579.</title>
        <authorList>
            <person name="Duangmal K."/>
            <person name="Mingma R."/>
        </authorList>
    </citation>
    <scope>NUCLEOTIDE SEQUENCE [LARGE SCALE GENOMIC DNA]</scope>
    <source>
        <strain evidence="5 6">RM579</strain>
    </source>
</reference>
<dbReference type="InterPro" id="IPR023187">
    <property type="entry name" value="Tscrpt_reg_MarR-type_CS"/>
</dbReference>
<dbReference type="SUPFAM" id="SSF46785">
    <property type="entry name" value="Winged helix' DNA-binding domain"/>
    <property type="match status" value="1"/>
</dbReference>
<dbReference type="GO" id="GO:0003677">
    <property type="term" value="F:DNA binding"/>
    <property type="evidence" value="ECO:0007669"/>
    <property type="project" value="UniProtKB-KW"/>
</dbReference>
<gene>
    <name evidence="5" type="ORF">GKO32_04940</name>
</gene>
<dbReference type="InterPro" id="IPR052526">
    <property type="entry name" value="HTH-type_Bedaq_tolerance"/>
</dbReference>
<dbReference type="InterPro" id="IPR036388">
    <property type="entry name" value="WH-like_DNA-bd_sf"/>
</dbReference>
<evidence type="ECO:0000313" key="5">
    <source>
        <dbReference type="EMBL" id="MTD53328.1"/>
    </source>
</evidence>
<organism evidence="5 6">
    <name type="scientific">Amycolatopsis pithecellobii</name>
    <dbReference type="NCBI Taxonomy" id="664692"/>
    <lineage>
        <taxon>Bacteria</taxon>
        <taxon>Bacillati</taxon>
        <taxon>Actinomycetota</taxon>
        <taxon>Actinomycetes</taxon>
        <taxon>Pseudonocardiales</taxon>
        <taxon>Pseudonocardiaceae</taxon>
        <taxon>Amycolatopsis</taxon>
    </lineage>
</organism>
<dbReference type="AlphaFoldDB" id="A0A6N7YN84"/>
<feature type="domain" description="HTH marR-type" evidence="4">
    <location>
        <begin position="1"/>
        <end position="103"/>
    </location>
</feature>
<comment type="caution">
    <text evidence="5">The sequence shown here is derived from an EMBL/GenBank/DDBJ whole genome shotgun (WGS) entry which is preliminary data.</text>
</comment>
<proteinExistence type="predicted"/>
<evidence type="ECO:0000256" key="1">
    <source>
        <dbReference type="ARBA" id="ARBA00023015"/>
    </source>
</evidence>
<keyword evidence="3" id="KW-0804">Transcription</keyword>
<evidence type="ECO:0000313" key="6">
    <source>
        <dbReference type="Proteomes" id="UP000440096"/>
    </source>
</evidence>
<keyword evidence="1" id="KW-0805">Transcription regulation</keyword>
<dbReference type="PANTHER" id="PTHR39515:SF2">
    <property type="entry name" value="HTH-TYPE TRANSCRIPTIONAL REGULATOR RV0880"/>
    <property type="match status" value="1"/>
</dbReference>
<dbReference type="InterPro" id="IPR000835">
    <property type="entry name" value="HTH_MarR-typ"/>
</dbReference>
<dbReference type="PRINTS" id="PR00598">
    <property type="entry name" value="HTHMARR"/>
</dbReference>
<dbReference type="PROSITE" id="PS50995">
    <property type="entry name" value="HTH_MARR_2"/>
    <property type="match status" value="1"/>
</dbReference>